<organism evidence="2 3">
    <name type="scientific">Niveibacterium microcysteis</name>
    <dbReference type="NCBI Taxonomy" id="2811415"/>
    <lineage>
        <taxon>Bacteria</taxon>
        <taxon>Pseudomonadati</taxon>
        <taxon>Pseudomonadota</taxon>
        <taxon>Betaproteobacteria</taxon>
        <taxon>Rhodocyclales</taxon>
        <taxon>Rhodocyclaceae</taxon>
        <taxon>Niveibacterium</taxon>
    </lineage>
</organism>
<accession>A0ABX7M4J1</accession>
<evidence type="ECO:0000313" key="3">
    <source>
        <dbReference type="Proteomes" id="UP000663570"/>
    </source>
</evidence>
<gene>
    <name evidence="2" type="ORF">JY500_15320</name>
</gene>
<sequence length="159" mass="17374">MSFSMIRVGLFALLLGAGFSSSVSGAVPVPLVNPAPIKTATLTRVKLRAPQVRAAIIAGGAAQAWMLKSEEADHVVLRFEKGRYAVEVRLPYSEEGYRIEYLSSRNLDYQIAELDSRPNVFPEIGVTKPTGPVIHPAYTRWTDALSRSINAFIVGTRAE</sequence>
<dbReference type="Proteomes" id="UP000663570">
    <property type="component" value="Chromosome"/>
</dbReference>
<proteinExistence type="predicted"/>
<evidence type="ECO:0000256" key="1">
    <source>
        <dbReference type="SAM" id="SignalP"/>
    </source>
</evidence>
<keyword evidence="1" id="KW-0732">Signal</keyword>
<reference evidence="2 3" key="1">
    <citation type="submission" date="2021-02" db="EMBL/GenBank/DDBJ databases">
        <title>Niveibacterium changnyeongensis HC41.</title>
        <authorList>
            <person name="Kang M."/>
        </authorList>
    </citation>
    <scope>NUCLEOTIDE SEQUENCE [LARGE SCALE GENOMIC DNA]</scope>
    <source>
        <strain evidence="2 3">HC41</strain>
    </source>
</reference>
<dbReference type="EMBL" id="CP071060">
    <property type="protein sequence ID" value="QSI75841.1"/>
    <property type="molecule type" value="Genomic_DNA"/>
</dbReference>
<keyword evidence="3" id="KW-1185">Reference proteome</keyword>
<protein>
    <submittedName>
        <fullName evidence="2">Uncharacterized protein</fullName>
    </submittedName>
</protein>
<name>A0ABX7M4J1_9RHOO</name>
<evidence type="ECO:0000313" key="2">
    <source>
        <dbReference type="EMBL" id="QSI75841.1"/>
    </source>
</evidence>
<feature type="chain" id="PRO_5046366057" evidence="1">
    <location>
        <begin position="26"/>
        <end position="159"/>
    </location>
</feature>
<feature type="signal peptide" evidence="1">
    <location>
        <begin position="1"/>
        <end position="25"/>
    </location>
</feature>
<dbReference type="RefSeq" id="WP_206253702.1">
    <property type="nucleotide sequence ID" value="NZ_CP071060.1"/>
</dbReference>